<dbReference type="AlphaFoldDB" id="A0A939NC35"/>
<feature type="region of interest" description="Disordered" evidence="1">
    <location>
        <begin position="1"/>
        <end position="22"/>
    </location>
</feature>
<organism evidence="2 3">
    <name type="scientific">Providencia rettgeri</name>
    <dbReference type="NCBI Taxonomy" id="587"/>
    <lineage>
        <taxon>Bacteria</taxon>
        <taxon>Pseudomonadati</taxon>
        <taxon>Pseudomonadota</taxon>
        <taxon>Gammaproteobacteria</taxon>
        <taxon>Enterobacterales</taxon>
        <taxon>Morganellaceae</taxon>
        <taxon>Providencia</taxon>
    </lineage>
</organism>
<feature type="compositionally biased region" description="Polar residues" evidence="1">
    <location>
        <begin position="11"/>
        <end position="22"/>
    </location>
</feature>
<evidence type="ECO:0000313" key="2">
    <source>
        <dbReference type="EMBL" id="MBO1916598.1"/>
    </source>
</evidence>
<proteinExistence type="predicted"/>
<sequence length="50" mass="5276">MKASDKEPVLNLQNVSSDTLNQTTKGAFTLQTETGAFTTTSSQHTTICAG</sequence>
<evidence type="ECO:0000256" key="1">
    <source>
        <dbReference type="SAM" id="MobiDB-lite"/>
    </source>
</evidence>
<comment type="caution">
    <text evidence="2">The sequence shown here is derived from an EMBL/GenBank/DDBJ whole genome shotgun (WGS) entry which is preliminary data.</text>
</comment>
<evidence type="ECO:0000313" key="3">
    <source>
        <dbReference type="Proteomes" id="UP000664477"/>
    </source>
</evidence>
<dbReference type="Proteomes" id="UP000664477">
    <property type="component" value="Unassembled WGS sequence"/>
</dbReference>
<gene>
    <name evidence="2" type="ORF">J4727_18155</name>
</gene>
<reference evidence="2" key="1">
    <citation type="submission" date="2021-03" db="EMBL/GenBank/DDBJ databases">
        <title>Molecular epidemiology and mechanisms of colistin and carbapenem resistance in Enterobacteriaceae from clinical isolates, the environment and porcine samples in Pretoria, South Africa.</title>
        <authorList>
            <person name="Bogoshi D."/>
            <person name="Mbelle N.M."/>
            <person name="Naidoo V."/>
            <person name="Osei Sekyere J."/>
        </authorList>
    </citation>
    <scope>NUCLEOTIDE SEQUENCE</scope>
    <source>
        <strain evidence="2">C052</strain>
    </source>
</reference>
<accession>A0A939NC35</accession>
<name>A0A939NC35_PRORE</name>
<dbReference type="EMBL" id="JAGETQ010000162">
    <property type="protein sequence ID" value="MBO1916598.1"/>
    <property type="molecule type" value="Genomic_DNA"/>
</dbReference>
<protein>
    <submittedName>
        <fullName evidence="2">Uncharacterized protein</fullName>
    </submittedName>
</protein>